<dbReference type="Proteomes" id="UP000516437">
    <property type="component" value="Chromosome 6"/>
</dbReference>
<dbReference type="InterPro" id="IPR055414">
    <property type="entry name" value="LRR_R13L4/SHOC2-like"/>
</dbReference>
<comment type="caution">
    <text evidence="13">The sequence shown here is derived from an EMBL/GenBank/DDBJ whole genome shotgun (WGS) entry which is preliminary data.</text>
</comment>
<keyword evidence="7" id="KW-0472">Membrane</keyword>
<accession>A0A6A1VA13</accession>
<dbReference type="Pfam" id="PF08263">
    <property type="entry name" value="LRRNT_2"/>
    <property type="match status" value="1"/>
</dbReference>
<dbReference type="Pfam" id="PF23598">
    <property type="entry name" value="LRR_14"/>
    <property type="match status" value="1"/>
</dbReference>
<feature type="domain" description="Leucine-rich repeat-containing N-terminal plant-type" evidence="11">
    <location>
        <begin position="37"/>
        <end position="84"/>
    </location>
</feature>
<sequence>MGTYFNGFMFMRLVFFLTWFLLLLSNSFSSLQPLCHEDESSALMQFKHRFVINKFVSSYPFAYPKVASWKNNSDCCSWDGVECSEDTGHVVSLDLSSSCLYGSINSNSSLFHLVHLRRLNLADNHFNYSQIPFRVAHLSRLEYLNLSLSKFSGTEQDLITGHLPAFNSSSPLKVLGLGGTSFSGELPASIGNLNSLHALDLRDCRFSGSIPNSLANLTQLIFLDLSRNSGNMLQGSLPVLPPSIQSLEVWDNAFTGKISPWVCNLTSLVELDLSYNRLSGTLHPCLGNFSRSLKVLSLKSNNFHGIIPKGWAKGGNLQQWNSMRTYDAKKLTYLLVGVNDNGWNDSFDYLVTITNKGKEQEYEKILDVLTVIDFSCNRFRGEIPKAVGNLTELHLFDFSNNGLTGHIPSSLGNLKNLEAMDLAQNKLVERYHRNWCS</sequence>
<keyword evidence="6" id="KW-1133">Transmembrane helix</keyword>
<gene>
    <name evidence="13" type="ORF">CJ030_MR6G006666</name>
</gene>
<evidence type="ECO:0000259" key="12">
    <source>
        <dbReference type="Pfam" id="PF23598"/>
    </source>
</evidence>
<evidence type="ECO:0000259" key="11">
    <source>
        <dbReference type="Pfam" id="PF08263"/>
    </source>
</evidence>
<dbReference type="PANTHER" id="PTHR48061:SF12">
    <property type="entry name" value="DISEASE RESISTANCE LIKE PROTEIN"/>
    <property type="match status" value="1"/>
</dbReference>
<evidence type="ECO:0000256" key="10">
    <source>
        <dbReference type="SAM" id="SignalP"/>
    </source>
</evidence>
<evidence type="ECO:0000256" key="8">
    <source>
        <dbReference type="ARBA" id="ARBA00023170"/>
    </source>
</evidence>
<evidence type="ECO:0000256" key="2">
    <source>
        <dbReference type="ARBA" id="ARBA00022614"/>
    </source>
</evidence>
<evidence type="ECO:0000256" key="1">
    <source>
        <dbReference type="ARBA" id="ARBA00004479"/>
    </source>
</evidence>
<keyword evidence="9" id="KW-0325">Glycoprotein</keyword>
<dbReference type="PRINTS" id="PR00019">
    <property type="entry name" value="LEURICHRPT"/>
</dbReference>
<feature type="domain" description="Disease resistance R13L4/SHOC-2-like LRR" evidence="12">
    <location>
        <begin position="167"/>
        <end position="324"/>
    </location>
</feature>
<evidence type="ECO:0000256" key="6">
    <source>
        <dbReference type="ARBA" id="ARBA00022989"/>
    </source>
</evidence>
<reference evidence="13 14" key="1">
    <citation type="journal article" date="2019" name="Plant Biotechnol. J.">
        <title>The red bayberry genome and genetic basis of sex determination.</title>
        <authorList>
            <person name="Jia H.M."/>
            <person name="Jia H.J."/>
            <person name="Cai Q.L."/>
            <person name="Wang Y."/>
            <person name="Zhao H.B."/>
            <person name="Yang W.F."/>
            <person name="Wang G.Y."/>
            <person name="Li Y.H."/>
            <person name="Zhan D.L."/>
            <person name="Shen Y.T."/>
            <person name="Niu Q.F."/>
            <person name="Chang L."/>
            <person name="Qiu J."/>
            <person name="Zhao L."/>
            <person name="Xie H.B."/>
            <person name="Fu W.Y."/>
            <person name="Jin J."/>
            <person name="Li X.W."/>
            <person name="Jiao Y."/>
            <person name="Zhou C.C."/>
            <person name="Tu T."/>
            <person name="Chai C.Y."/>
            <person name="Gao J.L."/>
            <person name="Fan L.J."/>
            <person name="van de Weg E."/>
            <person name="Wang J.Y."/>
            <person name="Gao Z.S."/>
        </authorList>
    </citation>
    <scope>NUCLEOTIDE SEQUENCE [LARGE SCALE GENOMIC DNA]</scope>
    <source>
        <tissue evidence="13">Leaves</tissue>
    </source>
</reference>
<dbReference type="InterPro" id="IPR013210">
    <property type="entry name" value="LRR_N_plant-typ"/>
</dbReference>
<feature type="chain" id="PRO_5025591979" evidence="10">
    <location>
        <begin position="30"/>
        <end position="437"/>
    </location>
</feature>
<proteinExistence type="predicted"/>
<dbReference type="AlphaFoldDB" id="A0A6A1VA13"/>
<keyword evidence="8 13" id="KW-0675">Receptor</keyword>
<evidence type="ECO:0000256" key="4">
    <source>
        <dbReference type="ARBA" id="ARBA00022729"/>
    </source>
</evidence>
<dbReference type="OrthoDB" id="1394818at2759"/>
<dbReference type="Pfam" id="PF00560">
    <property type="entry name" value="LRR_1"/>
    <property type="match status" value="2"/>
</dbReference>
<keyword evidence="5" id="KW-0677">Repeat</keyword>
<name>A0A6A1VA13_9ROSI</name>
<keyword evidence="4 10" id="KW-0732">Signal</keyword>
<protein>
    <submittedName>
        <fullName evidence="13">Receptor-like protein 12</fullName>
    </submittedName>
</protein>
<keyword evidence="14" id="KW-1185">Reference proteome</keyword>
<feature type="signal peptide" evidence="10">
    <location>
        <begin position="1"/>
        <end position="29"/>
    </location>
</feature>
<keyword evidence="3" id="KW-0812">Transmembrane</keyword>
<dbReference type="Gene3D" id="3.80.10.10">
    <property type="entry name" value="Ribonuclease Inhibitor"/>
    <property type="match status" value="4"/>
</dbReference>
<dbReference type="PANTHER" id="PTHR48061">
    <property type="entry name" value="LEUCINE-RICH REPEAT RECEPTOR PROTEIN KINASE EMS1-LIKE-RELATED"/>
    <property type="match status" value="1"/>
</dbReference>
<evidence type="ECO:0000256" key="3">
    <source>
        <dbReference type="ARBA" id="ARBA00022692"/>
    </source>
</evidence>
<evidence type="ECO:0000313" key="13">
    <source>
        <dbReference type="EMBL" id="KAB1208708.1"/>
    </source>
</evidence>
<dbReference type="InterPro" id="IPR001611">
    <property type="entry name" value="Leu-rich_rpt"/>
</dbReference>
<organism evidence="13 14">
    <name type="scientific">Morella rubra</name>
    <name type="common">Chinese bayberry</name>
    <dbReference type="NCBI Taxonomy" id="262757"/>
    <lineage>
        <taxon>Eukaryota</taxon>
        <taxon>Viridiplantae</taxon>
        <taxon>Streptophyta</taxon>
        <taxon>Embryophyta</taxon>
        <taxon>Tracheophyta</taxon>
        <taxon>Spermatophyta</taxon>
        <taxon>Magnoliopsida</taxon>
        <taxon>eudicotyledons</taxon>
        <taxon>Gunneridae</taxon>
        <taxon>Pentapetalae</taxon>
        <taxon>rosids</taxon>
        <taxon>fabids</taxon>
        <taxon>Fagales</taxon>
        <taxon>Myricaceae</taxon>
        <taxon>Morella</taxon>
    </lineage>
</organism>
<dbReference type="GO" id="GO:0016020">
    <property type="term" value="C:membrane"/>
    <property type="evidence" value="ECO:0007669"/>
    <property type="project" value="UniProtKB-SubCell"/>
</dbReference>
<dbReference type="InterPro" id="IPR032675">
    <property type="entry name" value="LRR_dom_sf"/>
</dbReference>
<evidence type="ECO:0000256" key="9">
    <source>
        <dbReference type="ARBA" id="ARBA00023180"/>
    </source>
</evidence>
<evidence type="ECO:0000256" key="7">
    <source>
        <dbReference type="ARBA" id="ARBA00023136"/>
    </source>
</evidence>
<dbReference type="SUPFAM" id="SSF52058">
    <property type="entry name" value="L domain-like"/>
    <property type="match status" value="1"/>
</dbReference>
<evidence type="ECO:0000313" key="14">
    <source>
        <dbReference type="Proteomes" id="UP000516437"/>
    </source>
</evidence>
<dbReference type="InterPro" id="IPR046956">
    <property type="entry name" value="RLP23-like"/>
</dbReference>
<dbReference type="EMBL" id="RXIC02000024">
    <property type="protein sequence ID" value="KAB1208708.1"/>
    <property type="molecule type" value="Genomic_DNA"/>
</dbReference>
<evidence type="ECO:0000256" key="5">
    <source>
        <dbReference type="ARBA" id="ARBA00022737"/>
    </source>
</evidence>
<keyword evidence="2" id="KW-0433">Leucine-rich repeat</keyword>
<comment type="subcellular location">
    <subcellularLocation>
        <location evidence="1">Membrane</location>
        <topology evidence="1">Single-pass type I membrane protein</topology>
    </subcellularLocation>
</comment>